<proteinExistence type="predicted"/>
<dbReference type="HOGENOM" id="CLU_050889_0_0_1"/>
<dbReference type="KEGG" id="maw:19251412"/>
<dbReference type="AlphaFoldDB" id="E9EB53"/>
<gene>
    <name evidence="2" type="ORF">MAC_07101</name>
</gene>
<evidence type="ECO:0000256" key="1">
    <source>
        <dbReference type="SAM" id="MobiDB-lite"/>
    </source>
</evidence>
<evidence type="ECO:0000313" key="2">
    <source>
        <dbReference type="EMBL" id="EFY86885.1"/>
    </source>
</evidence>
<reference evidence="2 3" key="1">
    <citation type="journal article" date="2011" name="PLoS Genet.">
        <title>Genome sequencing and comparative transcriptomics of the model entomopathogenic fungi Metarhizium anisopliae and M. acridum.</title>
        <authorList>
            <person name="Gao Q."/>
            <person name="Jin K."/>
            <person name="Ying S.H."/>
            <person name="Zhang Y."/>
            <person name="Xiao G."/>
            <person name="Shang Y."/>
            <person name="Duan Z."/>
            <person name="Hu X."/>
            <person name="Xie X.Q."/>
            <person name="Zhou G."/>
            <person name="Peng G."/>
            <person name="Luo Z."/>
            <person name="Huang W."/>
            <person name="Wang B."/>
            <person name="Fang W."/>
            <person name="Wang S."/>
            <person name="Zhong Y."/>
            <person name="Ma L.J."/>
            <person name="St Leger R.J."/>
            <person name="Zhao G.P."/>
            <person name="Pei Y."/>
            <person name="Feng M.G."/>
            <person name="Xia Y."/>
            <person name="Wang C."/>
        </authorList>
    </citation>
    <scope>NUCLEOTIDE SEQUENCE [LARGE SCALE GENOMIC DNA]</scope>
    <source>
        <strain evidence="2 3">CQMa 102</strain>
    </source>
</reference>
<dbReference type="OrthoDB" id="6423603at2759"/>
<dbReference type="EMBL" id="GL698537">
    <property type="protein sequence ID" value="EFY86885.1"/>
    <property type="molecule type" value="Genomic_DNA"/>
</dbReference>
<accession>E9EB53</accession>
<protein>
    <submittedName>
        <fullName evidence="2">Uncharacterized protein</fullName>
    </submittedName>
</protein>
<name>E9EB53_METAQ</name>
<dbReference type="Proteomes" id="UP000002499">
    <property type="component" value="Unassembled WGS sequence"/>
</dbReference>
<dbReference type="GeneID" id="19251412"/>
<sequence length="439" mass="50144">MASKRRLSAPVAPTPPPSSTSLSSPESILVDSTCTSSSSNAVLDAKLLDRAEKLARMTMELKIHKVVMQANDLARGLEDLTRKTVRNESFRQQNEERMERVWQDILSVKVNFEQHLDTRARDKLDLRECQREVTEVKSSMGEVRRLVEELASKVDQLPTLAEANAVLAGVSAQREACETAAAVCRECREFGTRLKIHKVVMQANDLARGLEDLTRKTVRNESFRQQNEERMERVWQDILSVKVNFEQHLDTRARDKLDLRECQREVTEVKSSMGEVRRLVEELASKVDQLPTLAEGNAVLAGVSAQREACETAAAVCRERREFGTRAGCSHKPMQTRIQETIKSTRRWHHDHKSTALPDAVFTANYLKKQSKRDPRMAVFLQRAIHKRIRRRRRESGSRPQSLEEFCQDVSWDDVTRTVEDVLVRRVDSTVRSLSQSSQ</sequence>
<dbReference type="eggNOG" id="ENOG502RQU7">
    <property type="taxonomic scope" value="Eukaryota"/>
</dbReference>
<evidence type="ECO:0000313" key="3">
    <source>
        <dbReference type="Proteomes" id="UP000002499"/>
    </source>
</evidence>
<organism evidence="3">
    <name type="scientific">Metarhizium acridum (strain CQMa 102)</name>
    <dbReference type="NCBI Taxonomy" id="655827"/>
    <lineage>
        <taxon>Eukaryota</taxon>
        <taxon>Fungi</taxon>
        <taxon>Dikarya</taxon>
        <taxon>Ascomycota</taxon>
        <taxon>Pezizomycotina</taxon>
        <taxon>Sordariomycetes</taxon>
        <taxon>Hypocreomycetidae</taxon>
        <taxon>Hypocreales</taxon>
        <taxon>Clavicipitaceae</taxon>
        <taxon>Metarhizium</taxon>
    </lineage>
</organism>
<feature type="region of interest" description="Disordered" evidence="1">
    <location>
        <begin position="1"/>
        <end position="27"/>
    </location>
</feature>
<keyword evidence="3" id="KW-1185">Reference proteome</keyword>
<dbReference type="InParanoid" id="E9EB53"/>